<dbReference type="Pfam" id="PF00150">
    <property type="entry name" value="Cellulase"/>
    <property type="match status" value="1"/>
</dbReference>
<evidence type="ECO:0000256" key="2">
    <source>
        <dbReference type="ARBA" id="ARBA00022729"/>
    </source>
</evidence>
<evidence type="ECO:0000256" key="6">
    <source>
        <dbReference type="ARBA" id="ARBA00023326"/>
    </source>
</evidence>
<keyword evidence="6 7" id="KW-0624">Polysaccharide degradation</keyword>
<evidence type="ECO:0000256" key="1">
    <source>
        <dbReference type="ARBA" id="ARBA00000966"/>
    </source>
</evidence>
<keyword evidence="2" id="KW-0732">Signal</keyword>
<dbReference type="InterPro" id="IPR012291">
    <property type="entry name" value="CBM2_carb-bd_dom_sf"/>
</dbReference>
<reference evidence="12" key="1">
    <citation type="journal article" date="2019" name="Int. J. Syst. Evol. Microbiol.">
        <title>The Global Catalogue of Microorganisms (GCM) 10K type strain sequencing project: providing services to taxonomists for standard genome sequencing and annotation.</title>
        <authorList>
            <consortium name="The Broad Institute Genomics Platform"/>
            <consortium name="The Broad Institute Genome Sequencing Center for Infectious Disease"/>
            <person name="Wu L."/>
            <person name="Ma J."/>
        </authorList>
    </citation>
    <scope>NUCLEOTIDE SEQUENCE [LARGE SCALE GENOMIC DNA]</scope>
    <source>
        <strain evidence="12">JCM 10411</strain>
    </source>
</reference>
<dbReference type="InterPro" id="IPR003961">
    <property type="entry name" value="FN3_dom"/>
</dbReference>
<dbReference type="SUPFAM" id="SSF49384">
    <property type="entry name" value="Carbohydrate-binding domain"/>
    <property type="match status" value="1"/>
</dbReference>
<keyword evidence="3 7" id="KW-0378">Hydrolase</keyword>
<evidence type="ECO:0000256" key="3">
    <source>
        <dbReference type="ARBA" id="ARBA00022801"/>
    </source>
</evidence>
<proteinExistence type="inferred from homology"/>
<feature type="region of interest" description="Disordered" evidence="8">
    <location>
        <begin position="346"/>
        <end position="370"/>
    </location>
</feature>
<organism evidence="11 12">
    <name type="scientific">Streptomyces chlorus</name>
    <dbReference type="NCBI Taxonomy" id="887452"/>
    <lineage>
        <taxon>Bacteria</taxon>
        <taxon>Bacillati</taxon>
        <taxon>Actinomycetota</taxon>
        <taxon>Actinomycetes</taxon>
        <taxon>Kitasatosporales</taxon>
        <taxon>Streptomycetaceae</taxon>
        <taxon>Streptomyces</taxon>
    </lineage>
</organism>
<feature type="compositionally biased region" description="Low complexity" evidence="8">
    <location>
        <begin position="355"/>
        <end position="370"/>
    </location>
</feature>
<dbReference type="InterPro" id="IPR017853">
    <property type="entry name" value="GH"/>
</dbReference>
<dbReference type="Gene3D" id="2.60.40.290">
    <property type="match status" value="1"/>
</dbReference>
<feature type="region of interest" description="Disordered" evidence="8">
    <location>
        <begin position="433"/>
        <end position="453"/>
    </location>
</feature>
<dbReference type="PROSITE" id="PS00659">
    <property type="entry name" value="GLYCOSYL_HYDROL_F5"/>
    <property type="match status" value="1"/>
</dbReference>
<dbReference type="InterPro" id="IPR018087">
    <property type="entry name" value="Glyco_hydro_5_CS"/>
</dbReference>
<dbReference type="Gene3D" id="3.20.20.80">
    <property type="entry name" value="Glycosidases"/>
    <property type="match status" value="1"/>
</dbReference>
<keyword evidence="7" id="KW-0136">Cellulose degradation</keyword>
<dbReference type="InterPro" id="IPR013783">
    <property type="entry name" value="Ig-like_fold"/>
</dbReference>
<name>A0ABW1DXR5_9ACTN</name>
<dbReference type="InterPro" id="IPR001919">
    <property type="entry name" value="CBD2"/>
</dbReference>
<dbReference type="InterPro" id="IPR001547">
    <property type="entry name" value="Glyco_hydro_5"/>
</dbReference>
<gene>
    <name evidence="11" type="ORF">ACFPZI_16800</name>
</gene>
<evidence type="ECO:0000313" key="11">
    <source>
        <dbReference type="EMBL" id="MFC5853417.1"/>
    </source>
</evidence>
<dbReference type="PANTHER" id="PTHR42754:SF1">
    <property type="entry name" value="LIPOPROTEIN"/>
    <property type="match status" value="1"/>
</dbReference>
<dbReference type="SMART" id="SM00060">
    <property type="entry name" value="FN3"/>
    <property type="match status" value="1"/>
</dbReference>
<evidence type="ECO:0000256" key="7">
    <source>
        <dbReference type="RuleBase" id="RU361153"/>
    </source>
</evidence>
<dbReference type="SMART" id="SM00637">
    <property type="entry name" value="CBD_II"/>
    <property type="match status" value="1"/>
</dbReference>
<dbReference type="SUPFAM" id="SSF51445">
    <property type="entry name" value="(Trans)glycosidases"/>
    <property type="match status" value="1"/>
</dbReference>
<evidence type="ECO:0000256" key="5">
    <source>
        <dbReference type="ARBA" id="ARBA00023295"/>
    </source>
</evidence>
<dbReference type="PROSITE" id="PS50853">
    <property type="entry name" value="FN3"/>
    <property type="match status" value="1"/>
</dbReference>
<dbReference type="Gene3D" id="2.60.40.10">
    <property type="entry name" value="Immunoglobulins"/>
    <property type="match status" value="1"/>
</dbReference>
<dbReference type="SUPFAM" id="SSF49265">
    <property type="entry name" value="Fibronectin type III"/>
    <property type="match status" value="1"/>
</dbReference>
<evidence type="ECO:0000259" key="10">
    <source>
        <dbReference type="PROSITE" id="PS51173"/>
    </source>
</evidence>
<dbReference type="Proteomes" id="UP001596180">
    <property type="component" value="Unassembled WGS sequence"/>
</dbReference>
<feature type="region of interest" description="Disordered" evidence="8">
    <location>
        <begin position="1"/>
        <end position="20"/>
    </location>
</feature>
<dbReference type="RefSeq" id="WP_381363813.1">
    <property type="nucleotide sequence ID" value="NZ_JBHSOA010000035.1"/>
</dbReference>
<dbReference type="EMBL" id="JBHSOA010000035">
    <property type="protein sequence ID" value="MFC5853417.1"/>
    <property type="molecule type" value="Genomic_DNA"/>
</dbReference>
<sequence>MRSRTPTPTHTPAPTSTRTTALPRAAGLVAALLGFLLPLLSLGTPAHAAFTGFRVENGRLLEASGNDFVMRGVNHAHTWYADRISSLAHIKAKGANTVRVVLSSGDRWTANNAADVANVVAQCKQNRLICVLEVHDTTGYGEQSGAVTLSRAADYWISVRSALAGQEDYVVVNIGNEPYGNTNYANWTADTKAAIQKLRNAGFHHTLMVDAPNWGQDWAFTMRDNAASVFAADPDANTVFSIHMYGVFDTAAEISDYLGRFVAARLPIVVGEFGHNHSDGDPDEDTILAVTRQLGLGYLGWSWSGNGGGVEYLDMVTNFDPNQLTSWGRRLFNGANGIAATSEEAEIYSSGSGGDTTAPTAPGTPTASSVTSSSATLTWAAATDANGVTGYDVVRISNGGETVATTTASTSATLTGLSPATSYTYAVYARDSAGNRSPRSGTVTVTTPSGGSQGACEVRYRVTNEWPGGFQGEVIIHNTGSSAVAGWTLNWTFPGAQRITNMWGGTPVQTGSEVSVASAPYTASIPAAGSVTLGFTATTTDGNPRPSAFALNGAVCSAA</sequence>
<comment type="similarity">
    <text evidence="7">Belongs to the glycosyl hydrolase 5 (cellulase A) family.</text>
</comment>
<evidence type="ECO:0000256" key="8">
    <source>
        <dbReference type="SAM" id="MobiDB-lite"/>
    </source>
</evidence>
<evidence type="ECO:0000259" key="9">
    <source>
        <dbReference type="PROSITE" id="PS50853"/>
    </source>
</evidence>
<accession>A0ABW1DXR5</accession>
<keyword evidence="12" id="KW-1185">Reference proteome</keyword>
<evidence type="ECO:0000313" key="12">
    <source>
        <dbReference type="Proteomes" id="UP001596180"/>
    </source>
</evidence>
<evidence type="ECO:0000256" key="4">
    <source>
        <dbReference type="ARBA" id="ARBA00023277"/>
    </source>
</evidence>
<comment type="caution">
    <text evidence="11">The sequence shown here is derived from an EMBL/GenBank/DDBJ whole genome shotgun (WGS) entry which is preliminary data.</text>
</comment>
<dbReference type="InterPro" id="IPR036116">
    <property type="entry name" value="FN3_sf"/>
</dbReference>
<feature type="domain" description="Fibronectin type-III" evidence="9">
    <location>
        <begin position="361"/>
        <end position="450"/>
    </location>
</feature>
<dbReference type="InterPro" id="IPR008965">
    <property type="entry name" value="CBM2/CBM3_carb-bd_dom_sf"/>
</dbReference>
<comment type="catalytic activity">
    <reaction evidence="1 7">
        <text>Endohydrolysis of (1-&gt;4)-beta-D-glucosidic linkages in cellulose, lichenin and cereal beta-D-glucans.</text>
        <dbReference type="EC" id="3.2.1.4"/>
    </reaction>
</comment>
<dbReference type="EC" id="3.2.1.4" evidence="7"/>
<keyword evidence="5 7" id="KW-0326">Glycosidase</keyword>
<feature type="domain" description="CBM2" evidence="10">
    <location>
        <begin position="449"/>
        <end position="559"/>
    </location>
</feature>
<protein>
    <recommendedName>
        <fullName evidence="7">Endoglucanase</fullName>
        <ecNumber evidence="7">3.2.1.4</ecNumber>
    </recommendedName>
</protein>
<dbReference type="PANTHER" id="PTHR42754">
    <property type="entry name" value="ENDOGLUCANASE"/>
    <property type="match status" value="1"/>
</dbReference>
<dbReference type="CDD" id="cd00063">
    <property type="entry name" value="FN3"/>
    <property type="match status" value="1"/>
</dbReference>
<dbReference type="Pfam" id="PF00041">
    <property type="entry name" value="fn3"/>
    <property type="match status" value="1"/>
</dbReference>
<dbReference type="PROSITE" id="PS51173">
    <property type="entry name" value="CBM2"/>
    <property type="match status" value="1"/>
</dbReference>
<dbReference type="Pfam" id="PF00553">
    <property type="entry name" value="CBM_2"/>
    <property type="match status" value="1"/>
</dbReference>
<feature type="compositionally biased region" description="Low complexity" evidence="8">
    <location>
        <begin position="436"/>
        <end position="450"/>
    </location>
</feature>
<keyword evidence="4 7" id="KW-0119">Carbohydrate metabolism</keyword>